<evidence type="ECO:0000313" key="3">
    <source>
        <dbReference type="Proteomes" id="UP001632037"/>
    </source>
</evidence>
<dbReference type="EMBL" id="JBIMZQ010000006">
    <property type="protein sequence ID" value="KAL3670945.1"/>
    <property type="molecule type" value="Genomic_DNA"/>
</dbReference>
<evidence type="ECO:0000256" key="1">
    <source>
        <dbReference type="SAM" id="MobiDB-lite"/>
    </source>
</evidence>
<protein>
    <recommendedName>
        <fullName evidence="4">BZIP domain-containing protein</fullName>
    </recommendedName>
</protein>
<evidence type="ECO:0008006" key="4">
    <source>
        <dbReference type="Google" id="ProtNLM"/>
    </source>
</evidence>
<comment type="caution">
    <text evidence="2">The sequence shown here is derived from an EMBL/GenBank/DDBJ whole genome shotgun (WGS) entry which is preliminary data.</text>
</comment>
<name>A0ABD3FYX1_9STRA</name>
<feature type="compositionally biased region" description="Basic and acidic residues" evidence="1">
    <location>
        <begin position="34"/>
        <end position="57"/>
    </location>
</feature>
<reference evidence="2 3" key="1">
    <citation type="submission" date="2024-09" db="EMBL/GenBank/DDBJ databases">
        <title>Genome sequencing and assembly of Phytophthora oleae, isolate VK10A, causative agent of rot of olive drupes.</title>
        <authorList>
            <person name="Conti Taguali S."/>
            <person name="Riolo M."/>
            <person name="La Spada F."/>
            <person name="Cacciola S.O."/>
            <person name="Dionisio G."/>
        </authorList>
    </citation>
    <scope>NUCLEOTIDE SEQUENCE [LARGE SCALE GENOMIC DNA]</scope>
    <source>
        <strain evidence="2 3">VK10A</strain>
    </source>
</reference>
<gene>
    <name evidence="2" type="ORF">V7S43_004130</name>
</gene>
<sequence>MASDLEFLDERSGDGEATSDSILQAYPLSDDTDESLKGERYPTRKSSRRGDTADTRRQKYRQRVKNERDELRTAADELSAQVHDLISARKGSNTTARTDLVLSKTFWRQVAIRQREQRLLVEAERKRLSAIVNAQSEYIESLGVRQPSALTLGNFTPRDRSAAIGHDQIDDVKWLRLKSSVCSLYTTYLQKVEKCYSQVDQVFRDIEMASLPVGSPDSSYKYKPNGDVEYFQHRNRLLQPFDFKDSSRVMWELVPMPHRQIDREVYHDVSDPENTVGLQFRLQKSSASGETMSIMKHLVCRRFIESDRVLIVWKIFSEGEGDFSGMDVDETGLASIRLVNDGSEYKTLMEFHSRQVPVPYLTANASNPVVKNFLDMMQDAVALDGGETAKLLEERLLEYSLATSGLELP</sequence>
<dbReference type="AlphaFoldDB" id="A0ABD3FYX1"/>
<dbReference type="Proteomes" id="UP001632037">
    <property type="component" value="Unassembled WGS sequence"/>
</dbReference>
<proteinExistence type="predicted"/>
<accession>A0ABD3FYX1</accession>
<organism evidence="2 3">
    <name type="scientific">Phytophthora oleae</name>
    <dbReference type="NCBI Taxonomy" id="2107226"/>
    <lineage>
        <taxon>Eukaryota</taxon>
        <taxon>Sar</taxon>
        <taxon>Stramenopiles</taxon>
        <taxon>Oomycota</taxon>
        <taxon>Peronosporomycetes</taxon>
        <taxon>Peronosporales</taxon>
        <taxon>Peronosporaceae</taxon>
        <taxon>Phytophthora</taxon>
    </lineage>
</organism>
<keyword evidence="3" id="KW-1185">Reference proteome</keyword>
<feature type="region of interest" description="Disordered" evidence="1">
    <location>
        <begin position="1"/>
        <end position="72"/>
    </location>
</feature>
<evidence type="ECO:0000313" key="2">
    <source>
        <dbReference type="EMBL" id="KAL3670945.1"/>
    </source>
</evidence>